<name>A0A532V739_UNCT6</name>
<sequence length="222" mass="25993">MLGASSQATKLPSNYIQWYEYCEYSALENSPHFHEYDCELQDVVDTFQPPYTTKLIGLNHFWGEVDSLFGELNYCADTSCTSLSVGDKGAVFIRWYPHEEVVVVNMLPFGEQFNYIAHEKKGMQKITIGGRKALRLRGWWWDTQCDDIYQAVGSFTTYLIPTEKLDFRITCLTQFYERDPHYWPEGVGYEDAVPEDWTYEKTGPDRIRELERAVEQTFRPKE</sequence>
<organism evidence="1 2">
    <name type="scientific">candidate division TA06 bacterium B3_TA06</name>
    <dbReference type="NCBI Taxonomy" id="2012487"/>
    <lineage>
        <taxon>Bacteria</taxon>
        <taxon>Bacteria division TA06</taxon>
    </lineage>
</organism>
<dbReference type="Proteomes" id="UP000317778">
    <property type="component" value="Unassembled WGS sequence"/>
</dbReference>
<proteinExistence type="predicted"/>
<gene>
    <name evidence="1" type="ORF">CEE36_05895</name>
</gene>
<accession>A0A532V739</accession>
<dbReference type="AlphaFoldDB" id="A0A532V739"/>
<dbReference type="EMBL" id="NJBO01000007">
    <property type="protein sequence ID" value="TKJ43015.1"/>
    <property type="molecule type" value="Genomic_DNA"/>
</dbReference>
<reference evidence="1 2" key="1">
    <citation type="submission" date="2017-06" db="EMBL/GenBank/DDBJ databases">
        <title>Novel microbial phyla capable of carbon fixation and sulfur reduction in deep-sea sediments.</title>
        <authorList>
            <person name="Huang J."/>
            <person name="Baker B."/>
            <person name="Wang Y."/>
        </authorList>
    </citation>
    <scope>NUCLEOTIDE SEQUENCE [LARGE SCALE GENOMIC DNA]</scope>
    <source>
        <strain evidence="1">B3_TA06</strain>
    </source>
</reference>
<protein>
    <submittedName>
        <fullName evidence="1">Uncharacterized protein</fullName>
    </submittedName>
</protein>
<evidence type="ECO:0000313" key="1">
    <source>
        <dbReference type="EMBL" id="TKJ43015.1"/>
    </source>
</evidence>
<evidence type="ECO:0000313" key="2">
    <source>
        <dbReference type="Proteomes" id="UP000317778"/>
    </source>
</evidence>
<comment type="caution">
    <text evidence="1">The sequence shown here is derived from an EMBL/GenBank/DDBJ whole genome shotgun (WGS) entry which is preliminary data.</text>
</comment>